<name>A0A143QG33_RHOFA</name>
<dbReference type="PANTHER" id="PTHR35006:SF2">
    <property type="entry name" value="GLYOXALASE FAMILY PROTEIN (AFU_ORTHOLOGUE AFUA_5G14830)"/>
    <property type="match status" value="1"/>
</dbReference>
<protein>
    <recommendedName>
        <fullName evidence="1">VOC domain-containing protein</fullName>
    </recommendedName>
</protein>
<dbReference type="InterPro" id="IPR004360">
    <property type="entry name" value="Glyas_Fos-R_dOase_dom"/>
</dbReference>
<accession>A0A143QG33</accession>
<dbReference type="SUPFAM" id="SSF54593">
    <property type="entry name" value="Glyoxalase/Bleomycin resistance protein/Dihydroxybiphenyl dioxygenase"/>
    <property type="match status" value="1"/>
</dbReference>
<reference evidence="2 3" key="1">
    <citation type="journal article" date="2016" name="Genome Announc.">
        <title>Complete Genome and Plasmid Sequences for Rhodococcus fascians D188 and Draft Sequences for Rhodococcus Isolates PBTS 1 and PBTS 2.</title>
        <authorList>
            <person name="Stamler R.A."/>
            <person name="Vereecke D."/>
            <person name="Zhang Y."/>
            <person name="Schilkey F."/>
            <person name="Devitt N."/>
            <person name="Randall J.J."/>
        </authorList>
    </citation>
    <scope>NUCLEOTIDE SEQUENCE [LARGE SCALE GENOMIC DNA]</scope>
    <source>
        <strain evidence="2 3">PBTS2</strain>
    </source>
</reference>
<dbReference type="EMBL" id="CP015220">
    <property type="protein sequence ID" value="AMY21708.1"/>
    <property type="molecule type" value="Genomic_DNA"/>
</dbReference>
<reference evidence="3" key="2">
    <citation type="submission" date="2016-04" db="EMBL/GenBank/DDBJ databases">
        <title>Complete Genome and Plasmid Sequences for Rhodococcus fascians D188 and Draft Sequences for Rhodococcus spp. Isolates PBTS 1 and PBTS 2.</title>
        <authorList>
            <person name="Stamer R."/>
            <person name="Vereecke D."/>
            <person name="Zhang Y."/>
            <person name="Schilkey F."/>
            <person name="Devitt N."/>
            <person name="Randall J."/>
        </authorList>
    </citation>
    <scope>NUCLEOTIDE SEQUENCE [LARGE SCALE GENOMIC DNA]</scope>
    <source>
        <strain evidence="3">PBTS2</strain>
    </source>
</reference>
<dbReference type="AlphaFoldDB" id="A0A143QG33"/>
<evidence type="ECO:0000313" key="3">
    <source>
        <dbReference type="Proteomes" id="UP000076038"/>
    </source>
</evidence>
<dbReference type="PROSITE" id="PS51819">
    <property type="entry name" value="VOC"/>
    <property type="match status" value="1"/>
</dbReference>
<dbReference type="Pfam" id="PF00903">
    <property type="entry name" value="Glyoxalase"/>
    <property type="match status" value="1"/>
</dbReference>
<dbReference type="RefSeq" id="WP_032375384.1">
    <property type="nucleotide sequence ID" value="NZ_CP015220.1"/>
</dbReference>
<dbReference type="InterPro" id="IPR037523">
    <property type="entry name" value="VOC_core"/>
</dbReference>
<sequence>MTNIDRTGSQIDHLNIGVADLAASAEFYGAALAPLGITEIMRVPHTPEANQLAMVAFGWAQVKPFFWIVNAPGSAIGPHTHLAFSAPDRTTVDAFHAAALSAGATELRPPGLQPEYHATYYGSFVRDLNGIDLEAVCHHG</sequence>
<evidence type="ECO:0000259" key="1">
    <source>
        <dbReference type="PROSITE" id="PS51819"/>
    </source>
</evidence>
<dbReference type="PANTHER" id="PTHR35006">
    <property type="entry name" value="GLYOXALASE FAMILY PROTEIN (AFU_ORTHOLOGUE AFUA_5G14830)"/>
    <property type="match status" value="1"/>
</dbReference>
<keyword evidence="3" id="KW-1185">Reference proteome</keyword>
<dbReference type="PATRIC" id="fig|1653479.3.peg.385"/>
<dbReference type="InterPro" id="IPR029068">
    <property type="entry name" value="Glyas_Bleomycin-R_OHBP_Dase"/>
</dbReference>
<dbReference type="KEGG" id="rhs:A3Q41_00384"/>
<dbReference type="Gene3D" id="3.10.180.10">
    <property type="entry name" value="2,3-Dihydroxybiphenyl 1,2-Dioxygenase, domain 1"/>
    <property type="match status" value="1"/>
</dbReference>
<organism evidence="2 3">
    <name type="scientific">Rhodococcoides fascians</name>
    <name type="common">Rhodococcus fascians</name>
    <dbReference type="NCBI Taxonomy" id="1828"/>
    <lineage>
        <taxon>Bacteria</taxon>
        <taxon>Bacillati</taxon>
        <taxon>Actinomycetota</taxon>
        <taxon>Actinomycetes</taxon>
        <taxon>Mycobacteriales</taxon>
        <taxon>Nocardiaceae</taxon>
        <taxon>Rhodococcoides</taxon>
    </lineage>
</organism>
<evidence type="ECO:0000313" key="2">
    <source>
        <dbReference type="EMBL" id="AMY21708.1"/>
    </source>
</evidence>
<dbReference type="Proteomes" id="UP000076038">
    <property type="component" value="Chromosome"/>
</dbReference>
<proteinExistence type="predicted"/>
<feature type="domain" description="VOC" evidence="1">
    <location>
        <begin position="10"/>
        <end position="138"/>
    </location>
</feature>
<dbReference type="CDD" id="cd07262">
    <property type="entry name" value="VOC_like"/>
    <property type="match status" value="1"/>
</dbReference>
<dbReference type="OrthoDB" id="5242506at2"/>
<gene>
    <name evidence="2" type="ORF">A3Q41_00384</name>
</gene>